<dbReference type="Gene3D" id="3.90.550.10">
    <property type="entry name" value="Spore Coat Polysaccharide Biosynthesis Protein SpsA, Chain A"/>
    <property type="match status" value="1"/>
</dbReference>
<evidence type="ECO:0000256" key="1">
    <source>
        <dbReference type="ARBA" id="ARBA00007677"/>
    </source>
</evidence>
<dbReference type="InterPro" id="IPR002685">
    <property type="entry name" value="Glyco_trans_15"/>
</dbReference>
<dbReference type="InterPro" id="IPR029044">
    <property type="entry name" value="Nucleotide-diphossugar_trans"/>
</dbReference>
<dbReference type="SUPFAM" id="SSF53448">
    <property type="entry name" value="Nucleotide-diphospho-sugar transferases"/>
    <property type="match status" value="1"/>
</dbReference>
<gene>
    <name evidence="4" type="ORF">SEMRO_1383_G268000.1</name>
</gene>
<organism evidence="4 5">
    <name type="scientific">Seminavis robusta</name>
    <dbReference type="NCBI Taxonomy" id="568900"/>
    <lineage>
        <taxon>Eukaryota</taxon>
        <taxon>Sar</taxon>
        <taxon>Stramenopiles</taxon>
        <taxon>Ochrophyta</taxon>
        <taxon>Bacillariophyta</taxon>
        <taxon>Bacillariophyceae</taxon>
        <taxon>Bacillariophycidae</taxon>
        <taxon>Naviculales</taxon>
        <taxon>Naviculaceae</taxon>
        <taxon>Seminavis</taxon>
    </lineage>
</organism>
<feature type="signal peptide" evidence="3">
    <location>
        <begin position="1"/>
        <end position="23"/>
    </location>
</feature>
<evidence type="ECO:0000313" key="5">
    <source>
        <dbReference type="Proteomes" id="UP001153069"/>
    </source>
</evidence>
<dbReference type="GO" id="GO:0006487">
    <property type="term" value="P:protein N-linked glycosylation"/>
    <property type="evidence" value="ECO:0007669"/>
    <property type="project" value="TreeGrafter"/>
</dbReference>
<evidence type="ECO:0000256" key="2">
    <source>
        <dbReference type="ARBA" id="ARBA00022679"/>
    </source>
</evidence>
<keyword evidence="5" id="KW-1185">Reference proteome</keyword>
<protein>
    <submittedName>
        <fullName evidence="4">Glycosyltransferase family 15 protein</fullName>
    </submittedName>
</protein>
<dbReference type="PANTHER" id="PTHR31121">
    <property type="entry name" value="ALPHA-1,2 MANNOSYLTRANSFERASE KTR1"/>
    <property type="match status" value="1"/>
</dbReference>
<keyword evidence="2" id="KW-0808">Transferase</keyword>
<dbReference type="GO" id="GO:0016020">
    <property type="term" value="C:membrane"/>
    <property type="evidence" value="ECO:0007669"/>
    <property type="project" value="InterPro"/>
</dbReference>
<comment type="similarity">
    <text evidence="1">Belongs to the glycosyltransferase 15 family.</text>
</comment>
<dbReference type="GO" id="GO:0005794">
    <property type="term" value="C:Golgi apparatus"/>
    <property type="evidence" value="ECO:0007669"/>
    <property type="project" value="TreeGrafter"/>
</dbReference>
<feature type="chain" id="PRO_5040218226" evidence="3">
    <location>
        <begin position="24"/>
        <end position="409"/>
    </location>
</feature>
<reference evidence="4" key="1">
    <citation type="submission" date="2020-06" db="EMBL/GenBank/DDBJ databases">
        <authorList>
            <consortium name="Plant Systems Biology data submission"/>
        </authorList>
    </citation>
    <scope>NUCLEOTIDE SEQUENCE</scope>
    <source>
        <strain evidence="4">D6</strain>
    </source>
</reference>
<dbReference type="Pfam" id="PF01793">
    <property type="entry name" value="Glyco_transf_15"/>
    <property type="match status" value="1"/>
</dbReference>
<name>A0A9N8HPZ8_9STRA</name>
<dbReference type="OrthoDB" id="439943at2759"/>
<evidence type="ECO:0000256" key="3">
    <source>
        <dbReference type="SAM" id="SignalP"/>
    </source>
</evidence>
<dbReference type="Proteomes" id="UP001153069">
    <property type="component" value="Unassembled WGS sequence"/>
</dbReference>
<dbReference type="GO" id="GO:0000032">
    <property type="term" value="P:cell wall mannoprotein biosynthetic process"/>
    <property type="evidence" value="ECO:0007669"/>
    <property type="project" value="TreeGrafter"/>
</dbReference>
<proteinExistence type="inferred from homology"/>
<dbReference type="PANTHER" id="PTHR31121:SF6">
    <property type="entry name" value="ALPHA-1,2 MANNOSYLTRANSFERASE KTR1"/>
    <property type="match status" value="1"/>
</dbReference>
<sequence length="409" mass="46552">MRNVSRSCMALLLLAFAANWMLMLRPTPPPGETKAQADIQVHDIQGCLGGNRTSKDAIVMMIQKHHSTYGGHTVDISGPLLSLKKAYPQVHKADILLWHEGDFTWNDIPTDKFKGMNVRLCNLNHAEGVWGPRPNASVPNMQFSVGYRNMIRFYAVTIWNVLSDLGYEYVMRLDDDSNFMSPIQYNLFDALRSQDAVYGYRQESRECDNGGFGGFVDQYVTSNQIVPKFGALDEPYCNQMGQYGYYSNFFVSRIAWWQQPQVAHFIQTFDESNLIYKKRCGDLVFQTAALKLFAKPREVLKYVDWSYAHVTVNNGDWAWGGVSFGTEDPRRNTRQKMKAFQKWMADRWGIEGPQDASLLSVDCNVTNRLCGVSSCRKSGEHGIELLMGRNTAGYWWNAPSLSQCMKEPS</sequence>
<accession>A0A9N8HPZ8</accession>
<dbReference type="EMBL" id="CAICTM010001381">
    <property type="protein sequence ID" value="CAB9523148.1"/>
    <property type="molecule type" value="Genomic_DNA"/>
</dbReference>
<evidence type="ECO:0000313" key="4">
    <source>
        <dbReference type="EMBL" id="CAB9523148.1"/>
    </source>
</evidence>
<dbReference type="AlphaFoldDB" id="A0A9N8HPZ8"/>
<comment type="caution">
    <text evidence="4">The sequence shown here is derived from an EMBL/GenBank/DDBJ whole genome shotgun (WGS) entry which is preliminary data.</text>
</comment>
<dbReference type="GO" id="GO:0000026">
    <property type="term" value="F:alpha-1,2-mannosyltransferase activity"/>
    <property type="evidence" value="ECO:0007669"/>
    <property type="project" value="TreeGrafter"/>
</dbReference>
<keyword evidence="3" id="KW-0732">Signal</keyword>